<organism evidence="2 3">
    <name type="scientific">Romeriopsis navalis LEGE 11480</name>
    <dbReference type="NCBI Taxonomy" id="2777977"/>
    <lineage>
        <taxon>Bacteria</taxon>
        <taxon>Bacillati</taxon>
        <taxon>Cyanobacteriota</taxon>
        <taxon>Cyanophyceae</taxon>
        <taxon>Leptolyngbyales</taxon>
        <taxon>Leptolyngbyaceae</taxon>
        <taxon>Romeriopsis</taxon>
        <taxon>Romeriopsis navalis</taxon>
    </lineage>
</organism>
<keyword evidence="1" id="KW-0732">Signal</keyword>
<sequence>MTNRLIRALLFGLTLALVGCRTSAPDTVVVKPDKVGQNRAANEAKTYIGSLNRAQQVAYLENQVFAPSLQALKMAVPPETTTYRYQVVAQADAVPGVINLATAKRPELPSFVGLVYVTDDQSGSETTVTKLCLATTEIKSMPVLPPVPSRIGAPIVCPENFEPV</sequence>
<protein>
    <submittedName>
        <fullName evidence="2">Type IV pilin-like G/H family protein</fullName>
    </submittedName>
</protein>
<proteinExistence type="predicted"/>
<gene>
    <name evidence="2" type="ORF">IQ266_08650</name>
</gene>
<reference evidence="2" key="1">
    <citation type="submission" date="2020-10" db="EMBL/GenBank/DDBJ databases">
        <authorList>
            <person name="Castelo-Branco R."/>
            <person name="Eusebio N."/>
            <person name="Adriana R."/>
            <person name="Vieira A."/>
            <person name="Brugerolle De Fraissinette N."/>
            <person name="Rezende De Castro R."/>
            <person name="Schneider M.P."/>
            <person name="Vasconcelos V."/>
            <person name="Leao P.N."/>
        </authorList>
    </citation>
    <scope>NUCLEOTIDE SEQUENCE</scope>
    <source>
        <strain evidence="2">LEGE 11480</strain>
    </source>
</reference>
<dbReference type="InterPro" id="IPR031975">
    <property type="entry name" value="Pilin_GH"/>
</dbReference>
<accession>A0A928Z3Z9</accession>
<evidence type="ECO:0000313" key="3">
    <source>
        <dbReference type="Proteomes" id="UP000625316"/>
    </source>
</evidence>
<comment type="caution">
    <text evidence="2">The sequence shown here is derived from an EMBL/GenBank/DDBJ whole genome shotgun (WGS) entry which is preliminary data.</text>
</comment>
<evidence type="ECO:0000256" key="1">
    <source>
        <dbReference type="SAM" id="SignalP"/>
    </source>
</evidence>
<feature type="signal peptide" evidence="1">
    <location>
        <begin position="1"/>
        <end position="24"/>
    </location>
</feature>
<dbReference type="Pfam" id="PF16734">
    <property type="entry name" value="Pilin_GH"/>
    <property type="match status" value="1"/>
</dbReference>
<dbReference type="EMBL" id="JADEXQ010000022">
    <property type="protein sequence ID" value="MBE9029795.1"/>
    <property type="molecule type" value="Genomic_DNA"/>
</dbReference>
<keyword evidence="3" id="KW-1185">Reference proteome</keyword>
<feature type="chain" id="PRO_5037781061" evidence="1">
    <location>
        <begin position="25"/>
        <end position="164"/>
    </location>
</feature>
<dbReference type="PROSITE" id="PS51257">
    <property type="entry name" value="PROKAR_LIPOPROTEIN"/>
    <property type="match status" value="1"/>
</dbReference>
<name>A0A928Z3Z9_9CYAN</name>
<dbReference type="RefSeq" id="WP_264324612.1">
    <property type="nucleotide sequence ID" value="NZ_JADEXQ010000022.1"/>
</dbReference>
<dbReference type="AlphaFoldDB" id="A0A928Z3Z9"/>
<evidence type="ECO:0000313" key="2">
    <source>
        <dbReference type="EMBL" id="MBE9029795.1"/>
    </source>
</evidence>
<dbReference type="Proteomes" id="UP000625316">
    <property type="component" value="Unassembled WGS sequence"/>
</dbReference>